<dbReference type="RefSeq" id="WP_344619051.1">
    <property type="nucleotide sequence ID" value="NZ_BAAARV010000093.1"/>
</dbReference>
<keyword evidence="1" id="KW-0378">Hydrolase</keyword>
<sequence length="415" mass="43108">MTLGRLTLSRRRVLALGGAAAVLAGCGPRRRAPLPAVPSVQPSPVSQAWSIPVGLPAPWKEPPVTRFDAGLRAAVGRYLRPTPERPEHPMYPGAVAFAAVDGRVAAHFAVGDAVRYGADKAELPAGARVPARTDTMYDLASLTKVFTAVLALRLVERGRLELDAPASRYLAAFADKPGITVRMLLTHTSGLSKDTPLAGETPAGRLEHVLREPPVAPPGSGFLYADQNFIALGAIVAELAGERLDMLVRREIAAPLGMADTGFIPPGALLPRIAATEGALRGSVHDPSAAAFGGVSGHAGLFSTASDVALFGRALLDGGGALLRPATVELMRTNANARFGPAAAHGLGVDVDQAWYMGRLAGHGAFGHTGFTGTSIVIDPRRKAILVLLTNRVHPDAAWGNNNPARKAAADALAG</sequence>
<comment type="caution">
    <text evidence="3">The sequence shown here is derived from an EMBL/GenBank/DDBJ whole genome shotgun (WGS) entry which is preliminary data.</text>
</comment>
<dbReference type="EMBL" id="BAAARV010000093">
    <property type="protein sequence ID" value="GAA2383467.1"/>
    <property type="molecule type" value="Genomic_DNA"/>
</dbReference>
<keyword evidence="4" id="KW-1185">Reference proteome</keyword>
<dbReference type="Proteomes" id="UP001501444">
    <property type="component" value="Unassembled WGS sequence"/>
</dbReference>
<dbReference type="InterPro" id="IPR006311">
    <property type="entry name" value="TAT_signal"/>
</dbReference>
<dbReference type="InterPro" id="IPR012338">
    <property type="entry name" value="Beta-lactam/transpept-like"/>
</dbReference>
<dbReference type="PROSITE" id="PS51318">
    <property type="entry name" value="TAT"/>
    <property type="match status" value="1"/>
</dbReference>
<dbReference type="Gene3D" id="3.40.710.10">
    <property type="entry name" value="DD-peptidase/beta-lactamase superfamily"/>
    <property type="match status" value="1"/>
</dbReference>
<dbReference type="PROSITE" id="PS51257">
    <property type="entry name" value="PROKAR_LIPOPROTEIN"/>
    <property type="match status" value="1"/>
</dbReference>
<evidence type="ECO:0000313" key="4">
    <source>
        <dbReference type="Proteomes" id="UP001501444"/>
    </source>
</evidence>
<dbReference type="PANTHER" id="PTHR43283:SF11">
    <property type="entry name" value="BETA-LACTAMASE-RELATED DOMAIN-CONTAINING PROTEIN"/>
    <property type="match status" value="1"/>
</dbReference>
<reference evidence="4" key="1">
    <citation type="journal article" date="2019" name="Int. J. Syst. Evol. Microbiol.">
        <title>The Global Catalogue of Microorganisms (GCM) 10K type strain sequencing project: providing services to taxonomists for standard genome sequencing and annotation.</title>
        <authorList>
            <consortium name="The Broad Institute Genomics Platform"/>
            <consortium name="The Broad Institute Genome Sequencing Center for Infectious Disease"/>
            <person name="Wu L."/>
            <person name="Ma J."/>
        </authorList>
    </citation>
    <scope>NUCLEOTIDE SEQUENCE [LARGE SCALE GENOMIC DNA]</scope>
    <source>
        <strain evidence="4">JCM 3272</strain>
    </source>
</reference>
<dbReference type="PANTHER" id="PTHR43283">
    <property type="entry name" value="BETA-LACTAMASE-RELATED"/>
    <property type="match status" value="1"/>
</dbReference>
<dbReference type="InterPro" id="IPR001466">
    <property type="entry name" value="Beta-lactam-related"/>
</dbReference>
<dbReference type="Pfam" id="PF00144">
    <property type="entry name" value="Beta-lactamase"/>
    <property type="match status" value="1"/>
</dbReference>
<name>A0ABP5UQT5_9ACTN</name>
<feature type="domain" description="Beta-lactamase-related" evidence="2">
    <location>
        <begin position="91"/>
        <end position="410"/>
    </location>
</feature>
<protein>
    <recommendedName>
        <fullName evidence="2">Beta-lactamase-related domain-containing protein</fullName>
    </recommendedName>
</protein>
<gene>
    <name evidence="3" type="ORF">GCM10010170_092400</name>
</gene>
<evidence type="ECO:0000313" key="3">
    <source>
        <dbReference type="EMBL" id="GAA2383467.1"/>
    </source>
</evidence>
<evidence type="ECO:0000256" key="1">
    <source>
        <dbReference type="ARBA" id="ARBA00022801"/>
    </source>
</evidence>
<proteinExistence type="predicted"/>
<dbReference type="SUPFAM" id="SSF56601">
    <property type="entry name" value="beta-lactamase/transpeptidase-like"/>
    <property type="match status" value="1"/>
</dbReference>
<accession>A0ABP5UQT5</accession>
<evidence type="ECO:0000259" key="2">
    <source>
        <dbReference type="Pfam" id="PF00144"/>
    </source>
</evidence>
<dbReference type="InterPro" id="IPR050789">
    <property type="entry name" value="Diverse_Enzym_Activities"/>
</dbReference>
<organism evidence="3 4">
    <name type="scientific">Dactylosporangium salmoneum</name>
    <dbReference type="NCBI Taxonomy" id="53361"/>
    <lineage>
        <taxon>Bacteria</taxon>
        <taxon>Bacillati</taxon>
        <taxon>Actinomycetota</taxon>
        <taxon>Actinomycetes</taxon>
        <taxon>Micromonosporales</taxon>
        <taxon>Micromonosporaceae</taxon>
        <taxon>Dactylosporangium</taxon>
    </lineage>
</organism>